<keyword evidence="4" id="KW-1185">Reference proteome</keyword>
<dbReference type="CDD" id="cd12087">
    <property type="entry name" value="TM_EGFR-like"/>
    <property type="match status" value="1"/>
</dbReference>
<keyword evidence="2" id="KW-0812">Transmembrane</keyword>
<evidence type="ECO:0000256" key="2">
    <source>
        <dbReference type="SAM" id="Phobius"/>
    </source>
</evidence>
<feature type="compositionally biased region" description="Pro residues" evidence="1">
    <location>
        <begin position="250"/>
        <end position="263"/>
    </location>
</feature>
<sequence length="439" mass="47883">MILGGRQSARIVAFELYWRRSILWRYCFSLRPPAHFPNCSPSFSSSQVDLLHKGSYRRQAPRTPRPFTMLTQFAMVSALLSGSLAAGIAPTPSTPDPTITEGPHIELLRRQNDARDIGWLEYDGSYSFRQCNTDGTYYETGSVWRCCHTTNAGCAETNIPIACVSGSLIYPYSGTVRSGSEITWACTSVFTDAEDSTATECNTVLLFQNQNDLSNPKTNINCGPSALRWTYYRESPAEPTPTDVSSDPASAPPVSVPESPTPTPSSELDTKIDPPDNVDKEESSNAWIAGAVVGPIVGLALIGLVAWLLIRRRKKKTQYRPAATTEGAAGPNEPPQYYPPPMQQTGGGAVPFGVAKHESWAPPQSPGSQQYNQSAYAAQQQQYQGQDHMQPSPQPGHAQPAPYDSGMYRNEGHAPLNELEGNDGQQRPMSELPGPTTRD</sequence>
<dbReference type="OrthoDB" id="3557178at2759"/>
<protein>
    <submittedName>
        <fullName evidence="3">Uncharacterized protein</fullName>
    </submittedName>
</protein>
<keyword evidence="2" id="KW-0472">Membrane</keyword>
<name>A0A6A5JYI1_9PLEO</name>
<gene>
    <name evidence="3" type="ORF">BDW02DRAFT_573406</name>
</gene>
<keyword evidence="2" id="KW-1133">Transmembrane helix</keyword>
<organism evidence="3 4">
    <name type="scientific">Decorospora gaudefroyi</name>
    <dbReference type="NCBI Taxonomy" id="184978"/>
    <lineage>
        <taxon>Eukaryota</taxon>
        <taxon>Fungi</taxon>
        <taxon>Dikarya</taxon>
        <taxon>Ascomycota</taxon>
        <taxon>Pezizomycotina</taxon>
        <taxon>Dothideomycetes</taxon>
        <taxon>Pleosporomycetidae</taxon>
        <taxon>Pleosporales</taxon>
        <taxon>Pleosporineae</taxon>
        <taxon>Pleosporaceae</taxon>
        <taxon>Decorospora</taxon>
    </lineage>
</organism>
<dbReference type="AlphaFoldDB" id="A0A6A5JYI1"/>
<evidence type="ECO:0000256" key="1">
    <source>
        <dbReference type="SAM" id="MobiDB-lite"/>
    </source>
</evidence>
<accession>A0A6A5JYI1</accession>
<dbReference type="NCBIfam" id="TIGR01167">
    <property type="entry name" value="LPXTG_anchor"/>
    <property type="match status" value="1"/>
</dbReference>
<feature type="transmembrane region" description="Helical" evidence="2">
    <location>
        <begin position="286"/>
        <end position="310"/>
    </location>
</feature>
<proteinExistence type="predicted"/>
<feature type="compositionally biased region" description="Pro residues" evidence="1">
    <location>
        <begin position="332"/>
        <end position="342"/>
    </location>
</feature>
<dbReference type="EMBL" id="ML975413">
    <property type="protein sequence ID" value="KAF1830028.1"/>
    <property type="molecule type" value="Genomic_DNA"/>
</dbReference>
<reference evidence="3" key="1">
    <citation type="submission" date="2020-01" db="EMBL/GenBank/DDBJ databases">
        <authorList>
            <consortium name="DOE Joint Genome Institute"/>
            <person name="Haridas S."/>
            <person name="Albert R."/>
            <person name="Binder M."/>
            <person name="Bloem J."/>
            <person name="Labutti K."/>
            <person name="Salamov A."/>
            <person name="Andreopoulos B."/>
            <person name="Baker S.E."/>
            <person name="Barry K."/>
            <person name="Bills G."/>
            <person name="Bluhm B.H."/>
            <person name="Cannon C."/>
            <person name="Castanera R."/>
            <person name="Culley D.E."/>
            <person name="Daum C."/>
            <person name="Ezra D."/>
            <person name="Gonzalez J.B."/>
            <person name="Henrissat B."/>
            <person name="Kuo A."/>
            <person name="Liang C."/>
            <person name="Lipzen A."/>
            <person name="Lutzoni F."/>
            <person name="Magnuson J."/>
            <person name="Mondo S."/>
            <person name="Nolan M."/>
            <person name="Ohm R."/>
            <person name="Pangilinan J."/>
            <person name="Park H.-J."/>
            <person name="Ramirez L."/>
            <person name="Alfaro M."/>
            <person name="Sun H."/>
            <person name="Tritt A."/>
            <person name="Yoshinaga Y."/>
            <person name="Zwiers L.-H."/>
            <person name="Turgeon B.G."/>
            <person name="Goodwin S.B."/>
            <person name="Spatafora J.W."/>
            <person name="Crous P.W."/>
            <person name="Grigoriev I.V."/>
        </authorList>
    </citation>
    <scope>NUCLEOTIDE SEQUENCE</scope>
    <source>
        <strain evidence="3">P77</strain>
    </source>
</reference>
<dbReference type="Proteomes" id="UP000800040">
    <property type="component" value="Unassembled WGS sequence"/>
</dbReference>
<feature type="compositionally biased region" description="Low complexity" evidence="1">
    <location>
        <begin position="367"/>
        <end position="386"/>
    </location>
</feature>
<evidence type="ECO:0000313" key="4">
    <source>
        <dbReference type="Proteomes" id="UP000800040"/>
    </source>
</evidence>
<feature type="compositionally biased region" description="Basic and acidic residues" evidence="1">
    <location>
        <begin position="268"/>
        <end position="281"/>
    </location>
</feature>
<feature type="region of interest" description="Disordered" evidence="1">
    <location>
        <begin position="315"/>
        <end position="439"/>
    </location>
</feature>
<feature type="region of interest" description="Disordered" evidence="1">
    <location>
        <begin position="235"/>
        <end position="281"/>
    </location>
</feature>
<evidence type="ECO:0000313" key="3">
    <source>
        <dbReference type="EMBL" id="KAF1830028.1"/>
    </source>
</evidence>